<reference evidence="1" key="2">
    <citation type="submission" date="2023-02" db="EMBL/GenBank/DDBJ databases">
        <authorList>
            <consortium name="DOE Joint Genome Institute"/>
            <person name="Mondo S.J."/>
            <person name="Chang Y."/>
            <person name="Wang Y."/>
            <person name="Ahrendt S."/>
            <person name="Andreopoulos W."/>
            <person name="Barry K."/>
            <person name="Beard J."/>
            <person name="Benny G.L."/>
            <person name="Blankenship S."/>
            <person name="Bonito G."/>
            <person name="Cuomo C."/>
            <person name="Desiro A."/>
            <person name="Gervers K.A."/>
            <person name="Hundley H."/>
            <person name="Kuo A."/>
            <person name="LaButti K."/>
            <person name="Lang B.F."/>
            <person name="Lipzen A."/>
            <person name="O'Donnell K."/>
            <person name="Pangilinan J."/>
            <person name="Reynolds N."/>
            <person name="Sandor L."/>
            <person name="Smith M.W."/>
            <person name="Tsang A."/>
            <person name="Grigoriev I.V."/>
            <person name="Stajich J.E."/>
            <person name="Spatafora J.W."/>
        </authorList>
    </citation>
    <scope>NUCLEOTIDE SEQUENCE</scope>
    <source>
        <strain evidence="1">RSA 2281</strain>
    </source>
</reference>
<reference evidence="1" key="1">
    <citation type="journal article" date="2022" name="IScience">
        <title>Evolution of zygomycete secretomes and the origins of terrestrial fungal ecologies.</title>
        <authorList>
            <person name="Chang Y."/>
            <person name="Wang Y."/>
            <person name="Mondo S."/>
            <person name="Ahrendt S."/>
            <person name="Andreopoulos W."/>
            <person name="Barry K."/>
            <person name="Beard J."/>
            <person name="Benny G.L."/>
            <person name="Blankenship S."/>
            <person name="Bonito G."/>
            <person name="Cuomo C."/>
            <person name="Desiro A."/>
            <person name="Gervers K.A."/>
            <person name="Hundley H."/>
            <person name="Kuo A."/>
            <person name="LaButti K."/>
            <person name="Lang B.F."/>
            <person name="Lipzen A."/>
            <person name="O'Donnell K."/>
            <person name="Pangilinan J."/>
            <person name="Reynolds N."/>
            <person name="Sandor L."/>
            <person name="Smith M.E."/>
            <person name="Tsang A."/>
            <person name="Grigoriev I.V."/>
            <person name="Stajich J.E."/>
            <person name="Spatafora J.W."/>
        </authorList>
    </citation>
    <scope>NUCLEOTIDE SEQUENCE</scope>
    <source>
        <strain evidence="1">RSA 2281</strain>
    </source>
</reference>
<dbReference type="Proteomes" id="UP001209540">
    <property type="component" value="Unassembled WGS sequence"/>
</dbReference>
<name>A0AAD5PHL6_9FUNG</name>
<sequence length="393" mass="46365">MLSFTATTISIHHRSSSLFLNPILRYGFRPSRYYGTDSMTKNSIITSLPFLLTEKKALEIASDKRDRLSLYHYDNIYAQHLRLLYLHKPRVFKLQLPTYAYMATLLIHLQDMNYRKTLTTSVTLDYGYRSGNKSTRFRHLNPHPFDPEDWIAINNYLPGCNTSRLLHNLSPSINTSKHYHLLTSPKYHWKVYDWDVLQFEYTALYMPVYWITFDDKVYIDYDKNRCRTKKTSFIVTADDKYSPRIYKFNDQKQYTNKFTNNTPFMDIIIEQLDHDVNDTTAIHDVKNNSKDSPVMNIGDTMTWPPVGDDDQLPGIRLPTNINRVIDRYMQRKQQHSKEEKDKDFIGHNSLYDNQGTAPTSMKSHPSLLNITTQLKLFLTIMSIRNNYIYVLFL</sequence>
<evidence type="ECO:0000313" key="1">
    <source>
        <dbReference type="EMBL" id="KAI9272960.1"/>
    </source>
</evidence>
<organism evidence="1 2">
    <name type="scientific">Phascolomyces articulosus</name>
    <dbReference type="NCBI Taxonomy" id="60185"/>
    <lineage>
        <taxon>Eukaryota</taxon>
        <taxon>Fungi</taxon>
        <taxon>Fungi incertae sedis</taxon>
        <taxon>Mucoromycota</taxon>
        <taxon>Mucoromycotina</taxon>
        <taxon>Mucoromycetes</taxon>
        <taxon>Mucorales</taxon>
        <taxon>Lichtheimiaceae</taxon>
        <taxon>Phascolomyces</taxon>
    </lineage>
</organism>
<gene>
    <name evidence="1" type="ORF">BDA99DRAFT_593352</name>
</gene>
<comment type="caution">
    <text evidence="1">The sequence shown here is derived from an EMBL/GenBank/DDBJ whole genome shotgun (WGS) entry which is preliminary data.</text>
</comment>
<protein>
    <submittedName>
        <fullName evidence="1">Uncharacterized protein</fullName>
    </submittedName>
</protein>
<proteinExistence type="predicted"/>
<keyword evidence="2" id="KW-1185">Reference proteome</keyword>
<accession>A0AAD5PHL6</accession>
<dbReference type="AlphaFoldDB" id="A0AAD5PHL6"/>
<dbReference type="EMBL" id="JAIXMP010000005">
    <property type="protein sequence ID" value="KAI9272960.1"/>
    <property type="molecule type" value="Genomic_DNA"/>
</dbReference>
<evidence type="ECO:0000313" key="2">
    <source>
        <dbReference type="Proteomes" id="UP001209540"/>
    </source>
</evidence>